<feature type="compositionally biased region" description="Low complexity" evidence="5">
    <location>
        <begin position="889"/>
        <end position="904"/>
    </location>
</feature>
<keyword evidence="6" id="KW-1133">Transmembrane helix</keyword>
<dbReference type="InterPro" id="IPR013103">
    <property type="entry name" value="RVT_2"/>
</dbReference>
<feature type="compositionally biased region" description="Polar residues" evidence="5">
    <location>
        <begin position="355"/>
        <end position="365"/>
    </location>
</feature>
<keyword evidence="6" id="KW-0472">Membrane</keyword>
<dbReference type="InterPro" id="IPR039537">
    <property type="entry name" value="Retrotran_Ty1/copia-like"/>
</dbReference>
<reference evidence="8" key="1">
    <citation type="journal article" date="2022" name="Front. Genet.">
        <title>Chromosome-Scale Assembly of the Dendrobium nobile Genome Provides Insights Into the Molecular Mechanism of the Biosynthesis of the Medicinal Active Ingredient of Dendrobium.</title>
        <authorList>
            <person name="Xu Q."/>
            <person name="Niu S.-C."/>
            <person name="Li K.-L."/>
            <person name="Zheng P.-J."/>
            <person name="Zhang X.-J."/>
            <person name="Jia Y."/>
            <person name="Liu Y."/>
            <person name="Niu Y.-X."/>
            <person name="Yu L.-H."/>
            <person name="Chen D.-F."/>
            <person name="Zhang G.-Q."/>
        </authorList>
    </citation>
    <scope>NUCLEOTIDE SEQUENCE</scope>
    <source>
        <tissue evidence="8">Leaf</tissue>
    </source>
</reference>
<dbReference type="PROSITE" id="PS50994">
    <property type="entry name" value="INTEGRASE"/>
    <property type="match status" value="1"/>
</dbReference>
<dbReference type="GO" id="GO:0004190">
    <property type="term" value="F:aspartic-type endopeptidase activity"/>
    <property type="evidence" value="ECO:0007669"/>
    <property type="project" value="UniProtKB-KW"/>
</dbReference>
<dbReference type="SUPFAM" id="SSF56672">
    <property type="entry name" value="DNA/RNA polymerases"/>
    <property type="match status" value="1"/>
</dbReference>
<protein>
    <recommendedName>
        <fullName evidence="7">Integrase catalytic domain-containing protein</fullName>
    </recommendedName>
</protein>
<dbReference type="Pfam" id="PF07727">
    <property type="entry name" value="RVT_2"/>
    <property type="match status" value="1"/>
</dbReference>
<name>A0A8T3B8E4_DENNO</name>
<evidence type="ECO:0000256" key="3">
    <source>
        <dbReference type="ARBA" id="ARBA00022750"/>
    </source>
</evidence>
<feature type="domain" description="Integrase catalytic" evidence="7">
    <location>
        <begin position="600"/>
        <end position="767"/>
    </location>
</feature>
<feature type="region of interest" description="Disordered" evidence="5">
    <location>
        <begin position="883"/>
        <end position="912"/>
    </location>
</feature>
<dbReference type="GO" id="GO:0006508">
    <property type="term" value="P:proteolysis"/>
    <property type="evidence" value="ECO:0007669"/>
    <property type="project" value="UniProtKB-KW"/>
</dbReference>
<proteinExistence type="predicted"/>
<dbReference type="EMBL" id="JAGYWB010000011">
    <property type="protein sequence ID" value="KAI0504873.1"/>
    <property type="molecule type" value="Genomic_DNA"/>
</dbReference>
<evidence type="ECO:0000256" key="4">
    <source>
        <dbReference type="ARBA" id="ARBA00022801"/>
    </source>
</evidence>
<keyword evidence="2" id="KW-0479">Metal-binding</keyword>
<dbReference type="InterPro" id="IPR012337">
    <property type="entry name" value="RNaseH-like_sf"/>
</dbReference>
<evidence type="ECO:0000256" key="1">
    <source>
        <dbReference type="ARBA" id="ARBA00022670"/>
    </source>
</evidence>
<dbReference type="Pfam" id="PF25597">
    <property type="entry name" value="SH3_retrovirus"/>
    <property type="match status" value="1"/>
</dbReference>
<feature type="region of interest" description="Disordered" evidence="5">
    <location>
        <begin position="326"/>
        <end position="365"/>
    </location>
</feature>
<dbReference type="GO" id="GO:0003676">
    <property type="term" value="F:nucleic acid binding"/>
    <property type="evidence" value="ECO:0007669"/>
    <property type="project" value="InterPro"/>
</dbReference>
<accession>A0A8T3B8E4</accession>
<dbReference type="Pfam" id="PF22936">
    <property type="entry name" value="Pol_BBD"/>
    <property type="match status" value="1"/>
</dbReference>
<sequence length="1393" mass="156887">MDGYAKLLRFFLGVMACFLCIGLLLSLAVESGGRAPSPPLAPVMSGEEEMSNGRITMELFHVSKRRVPNGPDPIHNSSVLSLFHLLHGIRGLIHLFSMSSENSNPGEQLDGDDSSDLLIPPTLKFVVANLRTLVHLQLQTDNYPIWRAQIAKIFRANRFEKFLEPYSSSSPNVLSQNGENQTSNTQSPQWILTDQNLAAALCSTISTSILPYVVNLTSTAEIWSTLETGFQSSNRSKVIQLKNSLHNISLKNQTIKQYLTEIKSLVDQITASGSSVDSEDVILYILNGLPPSYQSFKTAIRTMLTPINLDQLYPLLLSEEINMASDNARSAPTPDPQTALFASRGRGRRSRNRNYQNTASRSQANPNSNVICQICSKKGHAASSYWHRLDPTYVNQSAPTNNTALVTHNDNQSTNWYLDSGSTSHLTNSLEAMSTTSSYQGSDTITVGDRISVNIANTGTGLLPTPSRKLTLSQIFHTPSLKFNLLSISKLTKDNNIVITFDPNGFYFKDLKTHQVLFQGPCERGLYPVQKPKASPLQKALVTQNHRTIPWHDRLGHPNDHILITIEKCNPSLHIFPKSDACTSCKLSKGHKLVFSKSHNRHNTVLSLIHSDVWGPAPIDSVQGYRYYVIFVDDHTRFTWIFPLHKKSNVFTTFVNFKSQIEKYTSHHIKTLRTDGGKEFINNQFSQFLVSQGISHQVSCPYTPEQNGVAEHKHRHIIETTRTLLNKASVSYKHWPEAALTSVYLINRMPSNNTNNKSPFELLHKRPPEYAHVRTFGCACYPLSPSHNRHKLQNKANHCVLLGYSEIYKGCKCFDIITNKIAYSRHCTFQEDLFPFQASPDSDQNRDQISSMSTPPRLLVPMYQQPLPIIKTNTINTQRPTASNAQVLTQQQSSSPIPSASTSQGPSPCIPTHLKHHMITSTRTGSLKPVNRLNLIHYQNSDPPTAPTSYTEAAKYPQWRIAMANEFMALQQQGTWSLVHQLDVANAFLHGQLSEQVFMAQPRGFEDTEHPTHVCQLHKAIYGLKQAPRQWYNTFTDFLISIGFLSSSADQSLFILHHQSYHIYLLVYVDDILITGSCPRAIANVLAQRDQKFSMKHLGPVHDFLGIKIDKHAQSYFLSQRQYATSILQQADLINCNPVVNPTCTKLPEKLVTDSKLLDPSLYRRIIASIQYLTLTRPDIAFSVNQLSQHMHAPQQQHAFMLKKLLRYIKGTLDFGIPIHKTDLVLTSFSDADWARDPNSRKSTSGFCSFLGYNLISWTVKKQQTVARSSTESEYRALASLTADIIWLRRLLSDFSLPQSNPTEMFCDNTSAIALANNPVFHARTKHIEIDQKFIRDHIHQNHVRLLPINIIDQTTDIFTKALSTPRFLLLRSKLTVSQDSSVCRGILEYQDK</sequence>
<evidence type="ECO:0000259" key="7">
    <source>
        <dbReference type="PROSITE" id="PS50994"/>
    </source>
</evidence>
<dbReference type="CDD" id="cd09272">
    <property type="entry name" value="RNase_HI_RT_Ty1"/>
    <property type="match status" value="1"/>
</dbReference>
<dbReference type="PANTHER" id="PTHR42648:SF26">
    <property type="entry name" value="INTEGRASE CATALYTIC DOMAIN-CONTAINING PROTEIN"/>
    <property type="match status" value="1"/>
</dbReference>
<keyword evidence="6" id="KW-0812">Transmembrane</keyword>
<dbReference type="SUPFAM" id="SSF53098">
    <property type="entry name" value="Ribonuclease H-like"/>
    <property type="match status" value="1"/>
</dbReference>
<dbReference type="GO" id="GO:0046872">
    <property type="term" value="F:metal ion binding"/>
    <property type="evidence" value="ECO:0007669"/>
    <property type="project" value="UniProtKB-KW"/>
</dbReference>
<feature type="transmembrane region" description="Helical" evidence="6">
    <location>
        <begin position="7"/>
        <end position="29"/>
    </location>
</feature>
<dbReference type="Proteomes" id="UP000829196">
    <property type="component" value="Unassembled WGS sequence"/>
</dbReference>
<dbReference type="Pfam" id="PF14223">
    <property type="entry name" value="Retrotran_gag_2"/>
    <property type="match status" value="1"/>
</dbReference>
<evidence type="ECO:0000256" key="5">
    <source>
        <dbReference type="SAM" id="MobiDB-lite"/>
    </source>
</evidence>
<keyword evidence="4" id="KW-0378">Hydrolase</keyword>
<evidence type="ECO:0000313" key="8">
    <source>
        <dbReference type="EMBL" id="KAI0504873.1"/>
    </source>
</evidence>
<dbReference type="InterPro" id="IPR054722">
    <property type="entry name" value="PolX-like_BBD"/>
</dbReference>
<evidence type="ECO:0000256" key="6">
    <source>
        <dbReference type="SAM" id="Phobius"/>
    </source>
</evidence>
<feature type="region of interest" description="Disordered" evidence="5">
    <location>
        <begin position="167"/>
        <end position="186"/>
    </location>
</feature>
<keyword evidence="3" id="KW-0064">Aspartyl protease</keyword>
<dbReference type="OrthoDB" id="1737296at2759"/>
<dbReference type="Gene3D" id="3.30.420.10">
    <property type="entry name" value="Ribonuclease H-like superfamily/Ribonuclease H"/>
    <property type="match status" value="1"/>
</dbReference>
<dbReference type="InterPro" id="IPR057670">
    <property type="entry name" value="SH3_retrovirus"/>
</dbReference>
<dbReference type="PANTHER" id="PTHR42648">
    <property type="entry name" value="TRANSPOSASE, PUTATIVE-RELATED"/>
    <property type="match status" value="1"/>
</dbReference>
<dbReference type="Pfam" id="PF00665">
    <property type="entry name" value="rve"/>
    <property type="match status" value="1"/>
</dbReference>
<comment type="caution">
    <text evidence="8">The sequence shown here is derived from an EMBL/GenBank/DDBJ whole genome shotgun (WGS) entry which is preliminary data.</text>
</comment>
<keyword evidence="9" id="KW-1185">Reference proteome</keyword>
<keyword evidence="1" id="KW-0645">Protease</keyword>
<evidence type="ECO:0000256" key="2">
    <source>
        <dbReference type="ARBA" id="ARBA00022723"/>
    </source>
</evidence>
<evidence type="ECO:0000313" key="9">
    <source>
        <dbReference type="Proteomes" id="UP000829196"/>
    </source>
</evidence>
<gene>
    <name evidence="8" type="ORF">KFK09_015827</name>
</gene>
<organism evidence="8 9">
    <name type="scientific">Dendrobium nobile</name>
    <name type="common">Orchid</name>
    <dbReference type="NCBI Taxonomy" id="94219"/>
    <lineage>
        <taxon>Eukaryota</taxon>
        <taxon>Viridiplantae</taxon>
        <taxon>Streptophyta</taxon>
        <taxon>Embryophyta</taxon>
        <taxon>Tracheophyta</taxon>
        <taxon>Spermatophyta</taxon>
        <taxon>Magnoliopsida</taxon>
        <taxon>Liliopsida</taxon>
        <taxon>Asparagales</taxon>
        <taxon>Orchidaceae</taxon>
        <taxon>Epidendroideae</taxon>
        <taxon>Malaxideae</taxon>
        <taxon>Dendrobiinae</taxon>
        <taxon>Dendrobium</taxon>
    </lineage>
</organism>
<dbReference type="InterPro" id="IPR043502">
    <property type="entry name" value="DNA/RNA_pol_sf"/>
</dbReference>
<dbReference type="GO" id="GO:0015074">
    <property type="term" value="P:DNA integration"/>
    <property type="evidence" value="ECO:0007669"/>
    <property type="project" value="InterPro"/>
</dbReference>
<dbReference type="InterPro" id="IPR036397">
    <property type="entry name" value="RNaseH_sf"/>
</dbReference>
<dbReference type="InterPro" id="IPR001584">
    <property type="entry name" value="Integrase_cat-core"/>
</dbReference>